<dbReference type="AlphaFoldDB" id="A0AA95B8S0"/>
<evidence type="ECO:0000313" key="6">
    <source>
        <dbReference type="EMBL" id="TYS61116.1"/>
    </source>
</evidence>
<dbReference type="GO" id="GO:0016628">
    <property type="term" value="F:oxidoreductase activity, acting on the CH-CH group of donors, NAD or NADP as acceptor"/>
    <property type="evidence" value="ECO:0007669"/>
    <property type="project" value="InterPro"/>
</dbReference>
<dbReference type="PANTHER" id="PTHR43491">
    <property type="entry name" value="UDP-N-ACETYL-D-MANNOSAMINE DEHYDROGENASE"/>
    <property type="match status" value="1"/>
</dbReference>
<dbReference type="InterPro" id="IPR014027">
    <property type="entry name" value="UDP-Glc/GDP-Man_DH_C"/>
</dbReference>
<dbReference type="GO" id="GO:0051287">
    <property type="term" value="F:NAD binding"/>
    <property type="evidence" value="ECO:0007669"/>
    <property type="project" value="InterPro"/>
</dbReference>
<proteinExistence type="inferred from homology"/>
<feature type="domain" description="UDP-glucose/GDP-mannose dehydrogenase C-terminal" evidence="5">
    <location>
        <begin position="325"/>
        <end position="420"/>
    </location>
</feature>
<evidence type="ECO:0000256" key="4">
    <source>
        <dbReference type="SAM" id="Phobius"/>
    </source>
</evidence>
<dbReference type="InterPro" id="IPR028359">
    <property type="entry name" value="UDP_ManNAc/GlcNAc_DH"/>
</dbReference>
<accession>A0AA95B8S0</accession>
<dbReference type="Pfam" id="PF00984">
    <property type="entry name" value="UDPG_MGDP_dh"/>
    <property type="match status" value="1"/>
</dbReference>
<comment type="caution">
    <text evidence="6">The sequence shown here is derived from an EMBL/GenBank/DDBJ whole genome shotgun (WGS) entry which is preliminary data.</text>
</comment>
<reference evidence="6 7" key="1">
    <citation type="submission" date="2019-08" db="EMBL/GenBank/DDBJ databases">
        <title>Bacillus genomes from the desert of Cuatro Cienegas, Coahuila.</title>
        <authorList>
            <person name="Olmedo-Alvarez G."/>
        </authorList>
    </citation>
    <scope>NUCLEOTIDE SEQUENCE [LARGE SCALE GENOMIC DNA]</scope>
    <source>
        <strain evidence="6 7">CH88_3T</strain>
    </source>
</reference>
<organism evidence="6 7">
    <name type="scientific">Sutcliffiella horikoshii</name>
    <dbReference type="NCBI Taxonomy" id="79883"/>
    <lineage>
        <taxon>Bacteria</taxon>
        <taxon>Bacillati</taxon>
        <taxon>Bacillota</taxon>
        <taxon>Bacilli</taxon>
        <taxon>Bacillales</taxon>
        <taxon>Bacillaceae</taxon>
        <taxon>Sutcliffiella</taxon>
    </lineage>
</organism>
<dbReference type="SUPFAM" id="SSF48179">
    <property type="entry name" value="6-phosphogluconate dehydrogenase C-terminal domain-like"/>
    <property type="match status" value="1"/>
</dbReference>
<evidence type="ECO:0000256" key="3">
    <source>
        <dbReference type="PIRNR" id="PIRNR000124"/>
    </source>
</evidence>
<feature type="transmembrane region" description="Helical" evidence="4">
    <location>
        <begin position="9"/>
        <end position="27"/>
    </location>
</feature>
<keyword evidence="1" id="KW-0560">Oxidoreductase</keyword>
<dbReference type="SMART" id="SM00984">
    <property type="entry name" value="UDPG_MGDP_dh_C"/>
    <property type="match status" value="1"/>
</dbReference>
<dbReference type="EMBL" id="VTEU01000001">
    <property type="protein sequence ID" value="TYS61116.1"/>
    <property type="molecule type" value="Genomic_DNA"/>
</dbReference>
<dbReference type="PIRSF" id="PIRSF500136">
    <property type="entry name" value="UDP_ManNAc_DH"/>
    <property type="match status" value="1"/>
</dbReference>
<evidence type="ECO:0000256" key="2">
    <source>
        <dbReference type="ARBA" id="ARBA00023027"/>
    </source>
</evidence>
<name>A0AA95B8S0_9BACI</name>
<dbReference type="Pfam" id="PF03720">
    <property type="entry name" value="UDPG_MGDP_dh_C"/>
    <property type="match status" value="1"/>
</dbReference>
<dbReference type="InterPro" id="IPR014026">
    <property type="entry name" value="UDP-Glc/GDP-Man_DH_dimer"/>
</dbReference>
<dbReference type="InterPro" id="IPR008927">
    <property type="entry name" value="6-PGluconate_DH-like_C_sf"/>
</dbReference>
<keyword evidence="4" id="KW-0472">Membrane</keyword>
<dbReference type="PANTHER" id="PTHR43491:SF1">
    <property type="entry name" value="UDP-N-ACETYL-D-MANNOSAMINE DEHYDROGENASE"/>
    <property type="match status" value="1"/>
</dbReference>
<protein>
    <submittedName>
        <fullName evidence="6">Nucleotide sugar dehydrogenase</fullName>
    </submittedName>
</protein>
<keyword evidence="2" id="KW-0520">NAD</keyword>
<dbReference type="InterPro" id="IPR036291">
    <property type="entry name" value="NAD(P)-bd_dom_sf"/>
</dbReference>
<dbReference type="GO" id="GO:0000271">
    <property type="term" value="P:polysaccharide biosynthetic process"/>
    <property type="evidence" value="ECO:0007669"/>
    <property type="project" value="InterPro"/>
</dbReference>
<evidence type="ECO:0000256" key="1">
    <source>
        <dbReference type="ARBA" id="ARBA00023002"/>
    </source>
</evidence>
<dbReference type="SUPFAM" id="SSF51735">
    <property type="entry name" value="NAD(P)-binding Rossmann-fold domains"/>
    <property type="match status" value="1"/>
</dbReference>
<comment type="similarity">
    <text evidence="3">Belongs to the UDP-glucose/GDP-mannose dehydrogenase family.</text>
</comment>
<dbReference type="NCBIfam" id="TIGR03026">
    <property type="entry name" value="NDP-sugDHase"/>
    <property type="match status" value="1"/>
</dbReference>
<evidence type="ECO:0000259" key="5">
    <source>
        <dbReference type="SMART" id="SM00984"/>
    </source>
</evidence>
<dbReference type="InterPro" id="IPR001732">
    <property type="entry name" value="UDP-Glc/GDP-Man_DH_N"/>
</dbReference>
<dbReference type="RefSeq" id="WP_148964773.1">
    <property type="nucleotide sequence ID" value="NZ_JBNIKO010000005.1"/>
</dbReference>
<keyword evidence="4" id="KW-0812">Transmembrane</keyword>
<evidence type="ECO:0000313" key="7">
    <source>
        <dbReference type="Proteomes" id="UP000323393"/>
    </source>
</evidence>
<dbReference type="Gene3D" id="3.40.50.720">
    <property type="entry name" value="NAD(P)-binding Rossmann-like Domain"/>
    <property type="match status" value="2"/>
</dbReference>
<dbReference type="InterPro" id="IPR036220">
    <property type="entry name" value="UDP-Glc/GDP-Man_DH_C_sf"/>
</dbReference>
<gene>
    <name evidence="6" type="ORF">FZC74_02240</name>
</gene>
<sequence length="428" mass="48515">MRENQTDKFRIAIIGLGYVGLPLAILFQSKGFDVLGIDNSMEKIESIRLGKSYLSDFTDEEVKSLSKSINFNISTTYEGIRDVDVCILCVPTPLNHQFEPDMQYIESAIDSIFPYLGNGKLIVLESSTYPGTTEQFVLPKLIEKGLEMEADFHLGYSPERIDPGNTSYELKRIPKIISGVTEGCKQKIDKLYSQVFDRTVLVSSPVVAEMTKLLENTQRFINISFINEMAILCNSLKINIWEVLEAAGTKPFGFTKYSPGPGIGGHCIPVDPLYLSWKAAQQGLGSKFIDLSKEINDQMPHYVINRLRELLKMNKQSLSNEKKILVVGLTYKKDVNDVRESTALSIFKNLLKEFDNVHYYDPYIPDIKIKGRNYKSISIANENLQEYDCVVILTNHSNIDYQYLVDHSTLIFDTRNEIQGENPNVITL</sequence>
<dbReference type="PIRSF" id="PIRSF000124">
    <property type="entry name" value="UDPglc_GDPman_dh"/>
    <property type="match status" value="1"/>
</dbReference>
<dbReference type="GO" id="GO:0016616">
    <property type="term" value="F:oxidoreductase activity, acting on the CH-OH group of donors, NAD or NADP as acceptor"/>
    <property type="evidence" value="ECO:0007669"/>
    <property type="project" value="InterPro"/>
</dbReference>
<dbReference type="Proteomes" id="UP000323393">
    <property type="component" value="Unassembled WGS sequence"/>
</dbReference>
<dbReference type="Pfam" id="PF03721">
    <property type="entry name" value="UDPG_MGDP_dh_N"/>
    <property type="match status" value="1"/>
</dbReference>
<dbReference type="SUPFAM" id="SSF52413">
    <property type="entry name" value="UDP-glucose/GDP-mannose dehydrogenase C-terminal domain"/>
    <property type="match status" value="1"/>
</dbReference>
<dbReference type="InterPro" id="IPR017476">
    <property type="entry name" value="UDP-Glc/GDP-Man"/>
</dbReference>
<keyword evidence="4" id="KW-1133">Transmembrane helix</keyword>